<geneLocation type="plasmid" evidence="1 2">
    <name>pCY186</name>
</geneLocation>
<dbReference type="AlphaFoldDB" id="E0S537"/>
<dbReference type="HOGENOM" id="CLU_541536_0_0_9"/>
<keyword evidence="1" id="KW-0614">Plasmid</keyword>
<evidence type="ECO:0000313" key="1">
    <source>
        <dbReference type="EMBL" id="ADL36519.1"/>
    </source>
</evidence>
<evidence type="ECO:0000313" key="2">
    <source>
        <dbReference type="Proteomes" id="UP000001299"/>
    </source>
</evidence>
<keyword evidence="2" id="KW-1185">Reference proteome</keyword>
<proteinExistence type="predicted"/>
<gene>
    <name evidence="1" type="ordered locus">bpr_IV155</name>
</gene>
<dbReference type="eggNOG" id="ENOG502Z82S">
    <property type="taxonomic scope" value="Bacteria"/>
</dbReference>
<name>E0S537_BUTPB</name>
<dbReference type="EMBL" id="CP001813">
    <property type="protein sequence ID" value="ADL36519.1"/>
    <property type="molecule type" value="Genomic_DNA"/>
</dbReference>
<accession>E0S537</accession>
<reference evidence="1 2" key="1">
    <citation type="journal article" date="2010" name="PLoS ONE">
        <title>The glycobiome of the rumen bacterium Butyrivibrio proteoclasticus B316(T) highlights adaptation to a polysaccharide-rich environment.</title>
        <authorList>
            <person name="Kelly W.J."/>
            <person name="Leahy S.C."/>
            <person name="Altermann E."/>
            <person name="Yeoman C.J."/>
            <person name="Dunne J.C."/>
            <person name="Kong Z."/>
            <person name="Pacheco D.M."/>
            <person name="Li D."/>
            <person name="Noel S.J."/>
            <person name="Moon C.D."/>
            <person name="Cookson A.L."/>
            <person name="Attwood G.T."/>
        </authorList>
    </citation>
    <scope>NUCLEOTIDE SEQUENCE [LARGE SCALE GENOMIC DNA]</scope>
    <source>
        <strain evidence="2">ATCC 51982 / DSM 14932 / B316</strain>
        <plasmid evidence="2">Plasmid pCY186</plasmid>
    </source>
</reference>
<dbReference type="KEGG" id="bpb:bpr_IV155"/>
<dbReference type="Proteomes" id="UP000001299">
    <property type="component" value="Plasmid pCY186"/>
</dbReference>
<protein>
    <submittedName>
        <fullName evidence="1">Uncharacterized protein</fullName>
    </submittedName>
</protein>
<dbReference type="RefSeq" id="WP_013283167.1">
    <property type="nucleotide sequence ID" value="NC_014390.1"/>
</dbReference>
<organism evidence="1 2">
    <name type="scientific">Butyrivibrio proteoclasticus (strain ATCC 51982 / DSM 14932 / B316)</name>
    <name type="common">Clostridium proteoclasticum</name>
    <dbReference type="NCBI Taxonomy" id="515622"/>
    <lineage>
        <taxon>Bacteria</taxon>
        <taxon>Bacillati</taxon>
        <taxon>Bacillota</taxon>
        <taxon>Clostridia</taxon>
        <taxon>Lachnospirales</taxon>
        <taxon>Lachnospiraceae</taxon>
        <taxon>Butyrivibrio</taxon>
    </lineage>
</organism>
<sequence>MEGFREGYNFFAEHAGVFLGVDTGEIYVDQVNQEISNFVESIDHFEGMKSNVDTLKGDLAEFWHTGTFNIDAVIKGSEHRVQVDRSHEFGSADISAVNFDRSFGLKYYKNGVESAKQQAKSVFDAYKHYKSGGGKEELEEYLINRGYPDETVLNDPVYSGQYRVIPADQYKIAEQWLKNKINTERANRSDQVKRYEDALHMLKKRVEDGNGVTSKDLTEKGARALAIHAKAGDVDPEKLGLTTEELIEYEYILKQAFKAGLTAATISIVLKTAPAIVNAVKYLIDNGELEGEQLKKVGFASLTGASEGFVRGTVSASLTAACKSGILGEALKGIDPSVIGAVTVITINTMKNAYEVSVGKMTRSEMANELIKTMFTSTCALALGAVSQSFVEIPVLGYMIGSFIGSLFGSFTYSALYHPAISFCVDTGFTMFGLVEQDYQLPEEVIKEIGIDVFDYEQFQYNQFEPEKFEFKQFDTEQFAPQQLEMTFLRRGVIGVNEIGYVF</sequence>